<protein>
    <submittedName>
        <fullName evidence="2">Uncharacterized protein</fullName>
    </submittedName>
</protein>
<dbReference type="EMBL" id="BAABME010004294">
    <property type="protein sequence ID" value="GAA0161852.1"/>
    <property type="molecule type" value="Genomic_DNA"/>
</dbReference>
<keyword evidence="3" id="KW-1185">Reference proteome</keyword>
<evidence type="ECO:0000313" key="2">
    <source>
        <dbReference type="EMBL" id="GAA0161852.1"/>
    </source>
</evidence>
<gene>
    <name evidence="2" type="ORF">LIER_18076</name>
</gene>
<sequence length="412" mass="46941">MGGVVVLHPQDVLNYNRMPLISPSPLRNHELKSRVHNPNFIPNFNSNRRKRSPQKKPSDLTKSPPKSSNFDHHFNGSQKKFNDSNKSPPKSFNFDQKVNFLQNKSNEFFRSPPKSSNVDHKLTGSQKKTSDFSRLPPKSSNFDNKVNGSQKKTSDFCRSPPKSYKFDQKVNCVRGLQRFSPKGGAHLTDGKISSANKLVMEKVKILKRGEALTNDDEVDKENKYERVVNLESKEAENTKKKKKMFVEGNKYEDVVKLKNNDNKKTEKKKMVLFDKESKYEKVVNLEKNGDKKTEKKMLFDKDNKSKKKVGLEEVVDLNPKHDLESVELLMRLGPEPGMLPKQIHSGMLPKQIHLADFYAGSAFVDSPDPSSLPFPPFLNKGTSEIELTPKIDDSNDDDNGSSHLRRLLKLAF</sequence>
<dbReference type="Pfam" id="PF15365">
    <property type="entry name" value="PNRC"/>
    <property type="match status" value="1"/>
</dbReference>
<reference evidence="2 3" key="1">
    <citation type="submission" date="2024-01" db="EMBL/GenBank/DDBJ databases">
        <title>The complete chloroplast genome sequence of Lithospermum erythrorhizon: insights into the phylogenetic relationship among Boraginaceae species and the maternal lineages of purple gromwells.</title>
        <authorList>
            <person name="Okada T."/>
            <person name="Watanabe K."/>
        </authorList>
    </citation>
    <scope>NUCLEOTIDE SEQUENCE [LARGE SCALE GENOMIC DNA]</scope>
</reference>
<proteinExistence type="predicted"/>
<comment type="caution">
    <text evidence="2">The sequence shown here is derived from an EMBL/GenBank/DDBJ whole genome shotgun (WGS) entry which is preliminary data.</text>
</comment>
<accession>A0AAV3QFF8</accession>
<feature type="compositionally biased region" description="Polar residues" evidence="1">
    <location>
        <begin position="138"/>
        <end position="151"/>
    </location>
</feature>
<feature type="compositionally biased region" description="Polar residues" evidence="1">
    <location>
        <begin position="75"/>
        <end position="94"/>
    </location>
</feature>
<feature type="compositionally biased region" description="Polar residues" evidence="1">
    <location>
        <begin position="107"/>
        <end position="116"/>
    </location>
</feature>
<evidence type="ECO:0000313" key="3">
    <source>
        <dbReference type="Proteomes" id="UP001454036"/>
    </source>
</evidence>
<feature type="region of interest" description="Disordered" evidence="1">
    <location>
        <begin position="36"/>
        <end position="94"/>
    </location>
</feature>
<dbReference type="PANTHER" id="PTHR33670:SF17">
    <property type="entry name" value="ANTHER-SPECIFIC PROLINE-RICH PROTEIN APG"/>
    <property type="match status" value="1"/>
</dbReference>
<organism evidence="2 3">
    <name type="scientific">Lithospermum erythrorhizon</name>
    <name type="common">Purple gromwell</name>
    <name type="synonym">Lithospermum officinale var. erythrorhizon</name>
    <dbReference type="NCBI Taxonomy" id="34254"/>
    <lineage>
        <taxon>Eukaryota</taxon>
        <taxon>Viridiplantae</taxon>
        <taxon>Streptophyta</taxon>
        <taxon>Embryophyta</taxon>
        <taxon>Tracheophyta</taxon>
        <taxon>Spermatophyta</taxon>
        <taxon>Magnoliopsida</taxon>
        <taxon>eudicotyledons</taxon>
        <taxon>Gunneridae</taxon>
        <taxon>Pentapetalae</taxon>
        <taxon>asterids</taxon>
        <taxon>lamiids</taxon>
        <taxon>Boraginales</taxon>
        <taxon>Boraginaceae</taxon>
        <taxon>Boraginoideae</taxon>
        <taxon>Lithospermeae</taxon>
        <taxon>Lithospermum</taxon>
    </lineage>
</organism>
<dbReference type="PANTHER" id="PTHR33670">
    <property type="entry name" value="SPLICING FACTOR, PROLINE- AND GLUTAMINE-RICH-LIKE"/>
    <property type="match status" value="1"/>
</dbReference>
<dbReference type="AlphaFoldDB" id="A0AAV3QFF8"/>
<feature type="region of interest" description="Disordered" evidence="1">
    <location>
        <begin position="107"/>
        <end position="160"/>
    </location>
</feature>
<dbReference type="Proteomes" id="UP001454036">
    <property type="component" value="Unassembled WGS sequence"/>
</dbReference>
<evidence type="ECO:0000256" key="1">
    <source>
        <dbReference type="SAM" id="MobiDB-lite"/>
    </source>
</evidence>
<name>A0AAV3QFF8_LITER</name>
<dbReference type="GO" id="GO:0016071">
    <property type="term" value="P:mRNA metabolic process"/>
    <property type="evidence" value="ECO:0007669"/>
    <property type="project" value="UniProtKB-ARBA"/>
</dbReference>
<dbReference type="InterPro" id="IPR028322">
    <property type="entry name" value="PNRC-like_rgn"/>
</dbReference>